<dbReference type="CDD" id="cd00174">
    <property type="entry name" value="SH3"/>
    <property type="match status" value="1"/>
</dbReference>
<sequence>MKKAEGQHKDIMDTIRQIELMEKRWREAEANRHMERALELEKRKLRGGPTTPSAELPKVVAGGLRRSAMPPSQLLRPGSTATASHAADSSPRPVSMLAPMPHHHQHHLQPHHSHSQPSFPAVALTSGQTGPHHGSTIGGAAAGAGAQCADDVTLENLALRRQLQSVTQENLQLKKDISSASEEIARLMAKVDELSRQWAKSSPRVIRRPTTVMLTPRAMATSGDGPANGGQAAPPPSRLSRKVLLVDQKLIPVSVISAPQDEWRQTLKARRRISIVPKRFIHGTGRKWKPPSLLEDEIDSLDDNWKLLFGHEELESVSTKLQMRLRDENLMFAGLERLLKSYEKIEDQAGVDKTRRELTDRRAKIDLKTRVFEEMLEKKQEMLHALDSVPPTDSETVDTHTLSSSSSATTTTKTTTTTKRRTTKHEEVEWVEWDEEEVEWVEQQPQLQQPTPTSSSSPTSGGVTALSPQRTAGALRPTSPPASPASTVVAGSSIPRTASGTPVSPGRASPQKGAAARPVSSFAHFGSSPSLPIRQRVAASPSPSPTQSPAKPASAAAAQQTYAAAAAASSPSTSTSSNYSSPSRPALSTRASSRPAGVTPPSTPLPPVPSGAAAGIGAKTAGVGVRPQPAPRPASSFTPSSSSSAAITARSALKPALPVKPASLTSSPSSSPYSSPSSSHTSVPTHHRPALGSASSSSSSLGGRLAPGGGSSPSSSSSPPSSGGGVGGARAPTTATATATNVRPTPPIRAPAAQPTYGSAVVTHDFVPESHDELALTRGEKVILRERIDDNWWEGEVRGQVGIFPHAFIQVLSLPAASSSSS</sequence>
<feature type="coiled-coil region" evidence="10">
    <location>
        <begin position="149"/>
        <end position="197"/>
    </location>
</feature>
<evidence type="ECO:0000259" key="12">
    <source>
        <dbReference type="PROSITE" id="PS50002"/>
    </source>
</evidence>
<evidence type="ECO:0000256" key="3">
    <source>
        <dbReference type="ARBA" id="ARBA00022443"/>
    </source>
</evidence>
<dbReference type="AlphaFoldDB" id="L8H963"/>
<evidence type="ECO:0000256" key="5">
    <source>
        <dbReference type="ARBA" id="ARBA00022490"/>
    </source>
</evidence>
<dbReference type="Gene3D" id="2.30.30.40">
    <property type="entry name" value="SH3 Domains"/>
    <property type="match status" value="1"/>
</dbReference>
<dbReference type="STRING" id="1257118.L8H963"/>
<dbReference type="SUPFAM" id="SSF50044">
    <property type="entry name" value="SH3-domain"/>
    <property type="match status" value="1"/>
</dbReference>
<feature type="compositionally biased region" description="Low complexity" evidence="11">
    <location>
        <begin position="399"/>
        <end position="417"/>
    </location>
</feature>
<evidence type="ECO:0000256" key="4">
    <source>
        <dbReference type="ARBA" id="ARBA00022475"/>
    </source>
</evidence>
<keyword evidence="5" id="KW-0963">Cytoplasm</keyword>
<feature type="compositionally biased region" description="Low complexity" evidence="11">
    <location>
        <begin position="661"/>
        <end position="704"/>
    </location>
</feature>
<name>L8H963_ACACF</name>
<evidence type="ECO:0000256" key="11">
    <source>
        <dbReference type="SAM" id="MobiDB-lite"/>
    </source>
</evidence>
<evidence type="ECO:0000313" key="13">
    <source>
        <dbReference type="EMBL" id="ELR21772.1"/>
    </source>
</evidence>
<feature type="compositionally biased region" description="Low complexity" evidence="11">
    <location>
        <begin position="712"/>
        <end position="721"/>
    </location>
</feature>
<dbReference type="VEuPathDB" id="AmoebaDB:ACA1_385490"/>
<reference evidence="13 14" key="1">
    <citation type="journal article" date="2013" name="Genome Biol.">
        <title>Genome of Acanthamoeba castellanii highlights extensive lateral gene transfer and early evolution of tyrosine kinase signaling.</title>
        <authorList>
            <person name="Clarke M."/>
            <person name="Lohan A.J."/>
            <person name="Liu B."/>
            <person name="Lagkouvardos I."/>
            <person name="Roy S."/>
            <person name="Zafar N."/>
            <person name="Bertelli C."/>
            <person name="Schilde C."/>
            <person name="Kianianmomeni A."/>
            <person name="Burglin T.R."/>
            <person name="Frech C."/>
            <person name="Turcotte B."/>
            <person name="Kopec K.O."/>
            <person name="Synnott J.M."/>
            <person name="Choo C."/>
            <person name="Paponov I."/>
            <person name="Finkler A."/>
            <person name="Soon Heng Tan C."/>
            <person name="Hutchins A.P."/>
            <person name="Weinmeier T."/>
            <person name="Rattei T."/>
            <person name="Chu J.S."/>
            <person name="Gimenez G."/>
            <person name="Irimia M."/>
            <person name="Rigden D.J."/>
            <person name="Fitzpatrick D.A."/>
            <person name="Lorenzo-Morales J."/>
            <person name="Bateman A."/>
            <person name="Chiu C.H."/>
            <person name="Tang P."/>
            <person name="Hegemann P."/>
            <person name="Fromm H."/>
            <person name="Raoult D."/>
            <person name="Greub G."/>
            <person name="Miranda-Saavedra D."/>
            <person name="Chen N."/>
            <person name="Nash P."/>
            <person name="Ginger M.L."/>
            <person name="Horn M."/>
            <person name="Schaap P."/>
            <person name="Caler L."/>
            <person name="Loftus B."/>
        </authorList>
    </citation>
    <scope>NUCLEOTIDE SEQUENCE [LARGE SCALE GENOMIC DNA]</scope>
    <source>
        <strain evidence="13 14">Neff</strain>
    </source>
</reference>
<evidence type="ECO:0000256" key="8">
    <source>
        <dbReference type="ARBA" id="ARBA00023136"/>
    </source>
</evidence>
<evidence type="ECO:0000256" key="1">
    <source>
        <dbReference type="ARBA" id="ARBA00004236"/>
    </source>
</evidence>
<feature type="region of interest" description="Disordered" evidence="11">
    <location>
        <begin position="387"/>
        <end position="748"/>
    </location>
</feature>
<organism evidence="13 14">
    <name type="scientific">Acanthamoeba castellanii (strain ATCC 30010 / Neff)</name>
    <dbReference type="NCBI Taxonomy" id="1257118"/>
    <lineage>
        <taxon>Eukaryota</taxon>
        <taxon>Amoebozoa</taxon>
        <taxon>Discosea</taxon>
        <taxon>Longamoebia</taxon>
        <taxon>Centramoebida</taxon>
        <taxon>Acanthamoebidae</taxon>
        <taxon>Acanthamoeba</taxon>
    </lineage>
</organism>
<keyword evidence="3 9" id="KW-0728">SH3 domain</keyword>
<dbReference type="PROSITE" id="PS50002">
    <property type="entry name" value="SH3"/>
    <property type="match status" value="1"/>
</dbReference>
<dbReference type="GO" id="GO:0005886">
    <property type="term" value="C:plasma membrane"/>
    <property type="evidence" value="ECO:0007669"/>
    <property type="project" value="UniProtKB-SubCell"/>
</dbReference>
<keyword evidence="7" id="KW-0862">Zinc</keyword>
<dbReference type="InterPro" id="IPR001452">
    <property type="entry name" value="SH3_domain"/>
</dbReference>
<feature type="region of interest" description="Disordered" evidence="11">
    <location>
        <begin position="68"/>
        <end position="142"/>
    </location>
</feature>
<dbReference type="Proteomes" id="UP000011083">
    <property type="component" value="Unassembled WGS sequence"/>
</dbReference>
<evidence type="ECO:0000256" key="6">
    <source>
        <dbReference type="ARBA" id="ARBA00022737"/>
    </source>
</evidence>
<evidence type="ECO:0000256" key="2">
    <source>
        <dbReference type="ARBA" id="ARBA00004496"/>
    </source>
</evidence>
<feature type="region of interest" description="Disordered" evidence="11">
    <location>
        <begin position="43"/>
        <end position="62"/>
    </location>
</feature>
<dbReference type="EMBL" id="KB007900">
    <property type="protein sequence ID" value="ELR21772.1"/>
    <property type="molecule type" value="Genomic_DNA"/>
</dbReference>
<dbReference type="OMA" id="KHEEVEW"/>
<dbReference type="InterPro" id="IPR036028">
    <property type="entry name" value="SH3-like_dom_sf"/>
</dbReference>
<dbReference type="Pfam" id="PF00018">
    <property type="entry name" value="SH3_1"/>
    <property type="match status" value="1"/>
</dbReference>
<dbReference type="PANTHER" id="PTHR15135">
    <property type="entry name" value="STAC"/>
    <property type="match status" value="1"/>
</dbReference>
<dbReference type="GO" id="GO:0008270">
    <property type="term" value="F:zinc ion binding"/>
    <property type="evidence" value="ECO:0007669"/>
    <property type="project" value="UniProtKB-KW"/>
</dbReference>
<protein>
    <submittedName>
        <fullName evidence="13">SH3 domain containing protein</fullName>
    </submittedName>
</protein>
<dbReference type="InterPro" id="IPR039688">
    <property type="entry name" value="STAC1/2/3"/>
</dbReference>
<dbReference type="GO" id="GO:1903078">
    <property type="term" value="P:positive regulation of protein localization to plasma membrane"/>
    <property type="evidence" value="ECO:0007669"/>
    <property type="project" value="TreeGrafter"/>
</dbReference>
<dbReference type="RefSeq" id="XP_004347154.1">
    <property type="nucleotide sequence ID" value="XM_004347104.1"/>
</dbReference>
<feature type="compositionally biased region" description="Basic residues" evidence="11">
    <location>
        <begin position="101"/>
        <end position="114"/>
    </location>
</feature>
<evidence type="ECO:0000256" key="9">
    <source>
        <dbReference type="PROSITE-ProRule" id="PRU00192"/>
    </source>
</evidence>
<dbReference type="PANTHER" id="PTHR15135:SF7">
    <property type="entry name" value="STAC-LIKE, ISOFORM J"/>
    <property type="match status" value="1"/>
</dbReference>
<feature type="compositionally biased region" description="Low complexity" evidence="11">
    <location>
        <begin position="729"/>
        <end position="740"/>
    </location>
</feature>
<dbReference type="PRINTS" id="PR00499">
    <property type="entry name" value="P67PHOX"/>
</dbReference>
<feature type="domain" description="SH3" evidence="12">
    <location>
        <begin position="755"/>
        <end position="814"/>
    </location>
</feature>
<keyword evidence="8" id="KW-0472">Membrane</keyword>
<proteinExistence type="predicted"/>
<evidence type="ECO:0000256" key="7">
    <source>
        <dbReference type="ARBA" id="ARBA00022771"/>
    </source>
</evidence>
<feature type="compositionally biased region" description="Low complexity" evidence="11">
    <location>
        <begin position="610"/>
        <end position="624"/>
    </location>
</feature>
<accession>L8H963</accession>
<keyword evidence="14" id="KW-1185">Reference proteome</keyword>
<feature type="compositionally biased region" description="Low complexity" evidence="11">
    <location>
        <begin position="484"/>
        <end position="493"/>
    </location>
</feature>
<dbReference type="KEGG" id="acan:ACA1_385490"/>
<dbReference type="GeneID" id="14922685"/>
<evidence type="ECO:0000256" key="10">
    <source>
        <dbReference type="SAM" id="Coils"/>
    </source>
</evidence>
<keyword evidence="10" id="KW-0175">Coiled coil</keyword>
<feature type="compositionally biased region" description="Low complexity" evidence="11">
    <location>
        <begin position="441"/>
        <end position="460"/>
    </location>
</feature>
<dbReference type="OrthoDB" id="10255964at2759"/>
<comment type="subcellular location">
    <subcellularLocation>
        <location evidence="1">Cell membrane</location>
    </subcellularLocation>
    <subcellularLocation>
        <location evidence="2">Cytoplasm</location>
    </subcellularLocation>
</comment>
<feature type="compositionally biased region" description="Low complexity" evidence="11">
    <location>
        <begin position="538"/>
        <end position="588"/>
    </location>
</feature>
<evidence type="ECO:0000313" key="14">
    <source>
        <dbReference type="Proteomes" id="UP000011083"/>
    </source>
</evidence>
<feature type="compositionally biased region" description="Low complexity" evidence="11">
    <location>
        <begin position="633"/>
        <end position="652"/>
    </location>
</feature>
<keyword evidence="7" id="KW-0863">Zinc-finger</keyword>
<keyword evidence="6" id="KW-0677">Repeat</keyword>
<feature type="compositionally biased region" description="Acidic residues" evidence="11">
    <location>
        <begin position="429"/>
        <end position="440"/>
    </location>
</feature>
<feature type="compositionally biased region" description="Low complexity" evidence="11">
    <location>
        <begin position="79"/>
        <end position="90"/>
    </location>
</feature>
<dbReference type="SMART" id="SM00326">
    <property type="entry name" value="SH3"/>
    <property type="match status" value="1"/>
</dbReference>
<gene>
    <name evidence="13" type="ORF">ACA1_385490</name>
</gene>
<keyword evidence="7" id="KW-0479">Metal-binding</keyword>
<keyword evidence="4" id="KW-1003">Cell membrane</keyword>
<dbReference type="GO" id="GO:0005737">
    <property type="term" value="C:cytoplasm"/>
    <property type="evidence" value="ECO:0007669"/>
    <property type="project" value="UniProtKB-SubCell"/>
</dbReference>